<dbReference type="GeneID" id="106161420"/>
<accession>A0A1S3I6J1</accession>
<protein>
    <submittedName>
        <fullName evidence="2">Uncharacterized protein LOC106161420</fullName>
    </submittedName>
</protein>
<dbReference type="KEGG" id="lak:106161420"/>
<gene>
    <name evidence="2" type="primary">LOC106161420</name>
</gene>
<evidence type="ECO:0000313" key="1">
    <source>
        <dbReference type="Proteomes" id="UP000085678"/>
    </source>
</evidence>
<name>A0A1S3I6J1_LINAN</name>
<evidence type="ECO:0000313" key="2">
    <source>
        <dbReference type="RefSeq" id="XP_013393823.1"/>
    </source>
</evidence>
<reference evidence="2" key="1">
    <citation type="submission" date="2025-08" db="UniProtKB">
        <authorList>
            <consortium name="RefSeq"/>
        </authorList>
    </citation>
    <scope>IDENTIFICATION</scope>
    <source>
        <tissue evidence="2">Gonads</tissue>
    </source>
</reference>
<sequence length="208" mass="23700">MVVIMWKRTCRSEQVSRAAHVLLFSATLCTALGSSAARLLQKTDDTFPGYRPRQAAPKHLQTNQRLSNLPIEFQPMLTETRQRYLSTTSFPLFFPARQVTDREKEEIHLKPNALRRSHGFDGSLPPPGRGIAHIQTILGRLPGKEKPLKQLTRNLNFEDAISNLRDADESKFTDTFRSKMLRLLRGMRHVKPDKRQGGTGPPMYPPGW</sequence>
<dbReference type="RefSeq" id="XP_013393823.1">
    <property type="nucleotide sequence ID" value="XM_013538369.1"/>
</dbReference>
<dbReference type="AlphaFoldDB" id="A0A1S3I6J1"/>
<dbReference type="InParanoid" id="A0A1S3I6J1"/>
<keyword evidence="1" id="KW-1185">Reference proteome</keyword>
<organism evidence="1 2">
    <name type="scientific">Lingula anatina</name>
    <name type="common">Brachiopod</name>
    <name type="synonym">Lingula unguis</name>
    <dbReference type="NCBI Taxonomy" id="7574"/>
    <lineage>
        <taxon>Eukaryota</taxon>
        <taxon>Metazoa</taxon>
        <taxon>Spiralia</taxon>
        <taxon>Lophotrochozoa</taxon>
        <taxon>Brachiopoda</taxon>
        <taxon>Linguliformea</taxon>
        <taxon>Lingulata</taxon>
        <taxon>Lingulida</taxon>
        <taxon>Linguloidea</taxon>
        <taxon>Lingulidae</taxon>
        <taxon>Lingula</taxon>
    </lineage>
</organism>
<dbReference type="Proteomes" id="UP000085678">
    <property type="component" value="Unplaced"/>
</dbReference>
<proteinExistence type="predicted"/>